<evidence type="ECO:0000256" key="1">
    <source>
        <dbReference type="SAM" id="MobiDB-lite"/>
    </source>
</evidence>
<evidence type="ECO:0000313" key="3">
    <source>
        <dbReference type="Proteomes" id="UP000193411"/>
    </source>
</evidence>
<reference evidence="2 3" key="1">
    <citation type="submission" date="2016-07" db="EMBL/GenBank/DDBJ databases">
        <title>Pervasive Adenine N6-methylation of Active Genes in Fungi.</title>
        <authorList>
            <consortium name="DOE Joint Genome Institute"/>
            <person name="Mondo S.J."/>
            <person name="Dannebaum R.O."/>
            <person name="Kuo R.C."/>
            <person name="Labutti K."/>
            <person name="Haridas S."/>
            <person name="Kuo A."/>
            <person name="Salamov A."/>
            <person name="Ahrendt S.R."/>
            <person name="Lipzen A."/>
            <person name="Sullivan W."/>
            <person name="Andreopoulos W.B."/>
            <person name="Clum A."/>
            <person name="Lindquist E."/>
            <person name="Daum C."/>
            <person name="Ramamoorthy G.K."/>
            <person name="Gryganskyi A."/>
            <person name="Culley D."/>
            <person name="Magnuson J.K."/>
            <person name="James T.Y."/>
            <person name="O'Malley M.A."/>
            <person name="Stajich J.E."/>
            <person name="Spatafora J.W."/>
            <person name="Visel A."/>
            <person name="Grigoriev I.V."/>
        </authorList>
    </citation>
    <scope>NUCLEOTIDE SEQUENCE [LARGE SCALE GENOMIC DNA]</scope>
    <source>
        <strain evidence="2 3">PL171</strain>
    </source>
</reference>
<proteinExistence type="predicted"/>
<protein>
    <submittedName>
        <fullName evidence="2">Uncharacterized protein</fullName>
    </submittedName>
</protein>
<sequence length="160" mass="16705">MSTYCAFCPCPSCGSSPDHDAGAAAASIVASSTPAASQANPVSIAEGLADAVRARDQLKSSRDVGRATASPDVFGNEQRFGGTPESGQIQLENDGEWFGVSPAAPKVGRQRRQPQPQPAPYYLAGVSSCWTLGVPKPYIHLPPPLPIPTFYSSSGQVKCQ</sequence>
<dbReference type="AlphaFoldDB" id="A0A1Y2HL86"/>
<feature type="region of interest" description="Disordered" evidence="1">
    <location>
        <begin position="59"/>
        <end position="118"/>
    </location>
</feature>
<name>A0A1Y2HL86_9FUNG</name>
<keyword evidence="3" id="KW-1185">Reference proteome</keyword>
<dbReference type="EMBL" id="MCFL01000028">
    <property type="protein sequence ID" value="ORZ34463.1"/>
    <property type="molecule type" value="Genomic_DNA"/>
</dbReference>
<dbReference type="Proteomes" id="UP000193411">
    <property type="component" value="Unassembled WGS sequence"/>
</dbReference>
<organism evidence="2 3">
    <name type="scientific">Catenaria anguillulae PL171</name>
    <dbReference type="NCBI Taxonomy" id="765915"/>
    <lineage>
        <taxon>Eukaryota</taxon>
        <taxon>Fungi</taxon>
        <taxon>Fungi incertae sedis</taxon>
        <taxon>Blastocladiomycota</taxon>
        <taxon>Blastocladiomycetes</taxon>
        <taxon>Blastocladiales</taxon>
        <taxon>Catenariaceae</taxon>
        <taxon>Catenaria</taxon>
    </lineage>
</organism>
<gene>
    <name evidence="2" type="ORF">BCR44DRAFT_1436278</name>
</gene>
<comment type="caution">
    <text evidence="2">The sequence shown here is derived from an EMBL/GenBank/DDBJ whole genome shotgun (WGS) entry which is preliminary data.</text>
</comment>
<accession>A0A1Y2HL86</accession>
<evidence type="ECO:0000313" key="2">
    <source>
        <dbReference type="EMBL" id="ORZ34463.1"/>
    </source>
</evidence>